<accession>A0ABZ1ZQI9</accession>
<feature type="transmembrane region" description="Helical" evidence="3">
    <location>
        <begin position="118"/>
        <end position="138"/>
    </location>
</feature>
<feature type="transmembrane region" description="Helical" evidence="3">
    <location>
        <begin position="159"/>
        <end position="182"/>
    </location>
</feature>
<keyword evidence="3" id="KW-1133">Transmembrane helix</keyword>
<keyword evidence="5" id="KW-1185">Reference proteome</keyword>
<keyword evidence="1" id="KW-0620">Polyamine biosynthesis</keyword>
<evidence type="ECO:0000256" key="2">
    <source>
        <dbReference type="SAM" id="MobiDB-lite"/>
    </source>
</evidence>
<name>A0ABZ1ZQI9_STRAQ</name>
<feature type="transmembrane region" description="Helical" evidence="3">
    <location>
        <begin position="64"/>
        <end position="81"/>
    </location>
</feature>
<dbReference type="PANTHER" id="PTHR43317:SF1">
    <property type="entry name" value="THERMOSPERMINE SYNTHASE ACAULIS5"/>
    <property type="match status" value="1"/>
</dbReference>
<reference evidence="4" key="1">
    <citation type="submission" date="2022-10" db="EMBL/GenBank/DDBJ databases">
        <title>The complete genomes of actinobacterial strains from the NBC collection.</title>
        <authorList>
            <person name="Joergensen T.S."/>
            <person name="Alvarez Arevalo M."/>
            <person name="Sterndorff E.B."/>
            <person name="Faurdal D."/>
            <person name="Vuksanovic O."/>
            <person name="Mourched A.-S."/>
            <person name="Charusanti P."/>
            <person name="Shaw S."/>
            <person name="Blin K."/>
            <person name="Weber T."/>
        </authorList>
    </citation>
    <scope>NUCLEOTIDE SEQUENCE</scope>
    <source>
        <strain evidence="4">NBC_01436</strain>
    </source>
</reference>
<dbReference type="SUPFAM" id="SSF103473">
    <property type="entry name" value="MFS general substrate transporter"/>
    <property type="match status" value="1"/>
</dbReference>
<evidence type="ECO:0000313" key="4">
    <source>
        <dbReference type="EMBL" id="WUX41024.1"/>
    </source>
</evidence>
<feature type="transmembrane region" description="Helical" evidence="3">
    <location>
        <begin position="93"/>
        <end position="112"/>
    </location>
</feature>
<dbReference type="Proteomes" id="UP001431926">
    <property type="component" value="Chromosome"/>
</dbReference>
<evidence type="ECO:0000313" key="5">
    <source>
        <dbReference type="Proteomes" id="UP001431926"/>
    </source>
</evidence>
<keyword evidence="3" id="KW-0812">Transmembrane</keyword>
<dbReference type="EMBL" id="CP109491">
    <property type="protein sequence ID" value="WUX41024.1"/>
    <property type="molecule type" value="Genomic_DNA"/>
</dbReference>
<feature type="transmembrane region" description="Helical" evidence="3">
    <location>
        <begin position="29"/>
        <end position="52"/>
    </location>
</feature>
<sequence>MTTSPPSPVADDTPLADGPPRDHGLGPRAAAVLVFGSSAAVLVVEIVALRLLAPYLGLTLETSTMVIGIALTAIALGSWLGGRIADQVDPHRLIGPALGVSGVVVALTPLLLRTAAQWSPALLLLVASATLLVPGALLSAVTPFVTKLRLTSLAETGTVVGRLSGVGTFGAIVGTVLTGFVLVSRLPVSSILIGLGTLLVLGAALAGWRARRWRRASAVALATVVAGSLATAFAPGGCDAETRYHCAQVVADPERDSGRTLVLDGLSHSYVDTEDPAHLKFAYVRAIASVVDTAFPAGEPLTAHHIGGGGLTFPRYLAVSRPGTRSLVSEIDGGVVRIDRDRLGLGPTAATGIDVRVEDGRLGLRRLAAGSHDLVVGDAFGGVSVPWHLTTSQALGDVRRALDEDGLYVANLIDHGELAFARAEVATLAETFEHVALLGKPADIGLDPTASTIGGNLVVVASGRPVDAPAIQEALDARDVGWKIATGDDLVSWTGDARVLTDDHAPVDQLLQPSRTRTAR</sequence>
<protein>
    <submittedName>
        <fullName evidence="4">Fused MFS/spermidine synthase</fullName>
    </submittedName>
</protein>
<dbReference type="Gene3D" id="1.20.1250.20">
    <property type="entry name" value="MFS general substrate transporter like domains"/>
    <property type="match status" value="1"/>
</dbReference>
<keyword evidence="3" id="KW-0472">Membrane</keyword>
<dbReference type="PANTHER" id="PTHR43317">
    <property type="entry name" value="THERMOSPERMINE SYNTHASE ACAULIS5"/>
    <property type="match status" value="1"/>
</dbReference>
<dbReference type="InterPro" id="IPR029063">
    <property type="entry name" value="SAM-dependent_MTases_sf"/>
</dbReference>
<gene>
    <name evidence="4" type="ORF">OG367_34475</name>
</gene>
<dbReference type="RefSeq" id="WP_329358829.1">
    <property type="nucleotide sequence ID" value="NZ_CP108640.1"/>
</dbReference>
<feature type="region of interest" description="Disordered" evidence="2">
    <location>
        <begin position="1"/>
        <end position="21"/>
    </location>
</feature>
<dbReference type="NCBIfam" id="NF037959">
    <property type="entry name" value="MFS_SpdSyn"/>
    <property type="match status" value="1"/>
</dbReference>
<proteinExistence type="predicted"/>
<feature type="transmembrane region" description="Helical" evidence="3">
    <location>
        <begin position="188"/>
        <end position="206"/>
    </location>
</feature>
<evidence type="ECO:0000256" key="1">
    <source>
        <dbReference type="ARBA" id="ARBA00023115"/>
    </source>
</evidence>
<dbReference type="SUPFAM" id="SSF53335">
    <property type="entry name" value="S-adenosyl-L-methionine-dependent methyltransferases"/>
    <property type="match status" value="1"/>
</dbReference>
<dbReference type="InterPro" id="IPR036259">
    <property type="entry name" value="MFS_trans_sf"/>
</dbReference>
<dbReference type="Gene3D" id="3.40.50.150">
    <property type="entry name" value="Vaccinia Virus protein VP39"/>
    <property type="match status" value="1"/>
</dbReference>
<organism evidence="4 5">
    <name type="scientific">Streptomyces anulatus</name>
    <name type="common">Streptomyces chrysomallus</name>
    <dbReference type="NCBI Taxonomy" id="1892"/>
    <lineage>
        <taxon>Bacteria</taxon>
        <taxon>Bacillati</taxon>
        <taxon>Actinomycetota</taxon>
        <taxon>Actinomycetes</taxon>
        <taxon>Kitasatosporales</taxon>
        <taxon>Streptomycetaceae</taxon>
        <taxon>Streptomyces</taxon>
    </lineage>
</organism>
<evidence type="ECO:0000256" key="3">
    <source>
        <dbReference type="SAM" id="Phobius"/>
    </source>
</evidence>